<evidence type="ECO:0000256" key="1">
    <source>
        <dbReference type="ARBA" id="ARBA00004141"/>
    </source>
</evidence>
<keyword evidence="5 8" id="KW-0472">Membrane</keyword>
<protein>
    <submittedName>
        <fullName evidence="10">Olfactory receptor 7E24</fullName>
    </submittedName>
</protein>
<keyword evidence="3 8" id="KW-1133">Transmembrane helix</keyword>
<keyword evidence="4" id="KW-0297">G-protein coupled receptor</keyword>
<dbReference type="GO" id="GO:0016020">
    <property type="term" value="C:membrane"/>
    <property type="evidence" value="ECO:0007669"/>
    <property type="project" value="UniProtKB-SubCell"/>
</dbReference>
<dbReference type="SUPFAM" id="SSF81321">
    <property type="entry name" value="Family A G protein-coupled receptor-like"/>
    <property type="match status" value="1"/>
</dbReference>
<organism evidence="10 11">
    <name type="scientific">Fukomys damarensis</name>
    <name type="common">Damaraland mole rat</name>
    <name type="synonym">Cryptomys damarensis</name>
    <dbReference type="NCBI Taxonomy" id="885580"/>
    <lineage>
        <taxon>Eukaryota</taxon>
        <taxon>Metazoa</taxon>
        <taxon>Chordata</taxon>
        <taxon>Craniata</taxon>
        <taxon>Vertebrata</taxon>
        <taxon>Euteleostomi</taxon>
        <taxon>Mammalia</taxon>
        <taxon>Eutheria</taxon>
        <taxon>Euarchontoglires</taxon>
        <taxon>Glires</taxon>
        <taxon>Rodentia</taxon>
        <taxon>Hystricomorpha</taxon>
        <taxon>Bathyergidae</taxon>
        <taxon>Fukomys</taxon>
    </lineage>
</organism>
<evidence type="ECO:0000313" key="10">
    <source>
        <dbReference type="EMBL" id="KFO28671.1"/>
    </source>
</evidence>
<evidence type="ECO:0000256" key="2">
    <source>
        <dbReference type="ARBA" id="ARBA00022692"/>
    </source>
</evidence>
<evidence type="ECO:0000256" key="3">
    <source>
        <dbReference type="ARBA" id="ARBA00022989"/>
    </source>
</evidence>
<dbReference type="Gene3D" id="1.20.1070.10">
    <property type="entry name" value="Rhodopsin 7-helix transmembrane proteins"/>
    <property type="match status" value="1"/>
</dbReference>
<feature type="region of interest" description="Disordered" evidence="7">
    <location>
        <begin position="1"/>
        <end position="21"/>
    </location>
</feature>
<dbReference type="Pfam" id="PF00001">
    <property type="entry name" value="7tm_1"/>
    <property type="match status" value="1"/>
</dbReference>
<evidence type="ECO:0000256" key="6">
    <source>
        <dbReference type="ARBA" id="ARBA00023170"/>
    </source>
</evidence>
<dbReference type="PANTHER" id="PTHR48001">
    <property type="entry name" value="OLFACTORY RECEPTOR"/>
    <property type="match status" value="1"/>
</dbReference>
<gene>
    <name evidence="10" type="ORF">H920_09934</name>
</gene>
<name>A0A091E0U1_FUKDA</name>
<dbReference type="PROSITE" id="PS50262">
    <property type="entry name" value="G_PROTEIN_RECEP_F1_2"/>
    <property type="match status" value="1"/>
</dbReference>
<feature type="transmembrane region" description="Helical" evidence="8">
    <location>
        <begin position="259"/>
        <end position="281"/>
    </location>
</feature>
<feature type="transmembrane region" description="Helical" evidence="8">
    <location>
        <begin position="189"/>
        <end position="210"/>
    </location>
</feature>
<evidence type="ECO:0000256" key="4">
    <source>
        <dbReference type="ARBA" id="ARBA00023040"/>
    </source>
</evidence>
<comment type="subcellular location">
    <subcellularLocation>
        <location evidence="1">Membrane</location>
        <topology evidence="1">Multi-pass membrane protein</topology>
    </subcellularLocation>
</comment>
<dbReference type="InterPro" id="IPR017452">
    <property type="entry name" value="GPCR_Rhodpsn_7TM"/>
</dbReference>
<keyword evidence="2 8" id="KW-0812">Transmembrane</keyword>
<accession>A0A091E0U1</accession>
<sequence length="311" mass="34961">MTTAAIPSDSEDPSSSANGNSQVCIMKTSHRNLSIEISNIPSSPPVLLFVMTIILNMYISPAVTQGICGGFKAVLPVSRILIPFYDVICCGLRILQTEPEALLSSRHKRVFGSALIDYDRAEKQHHADIYIYNLKHCRDIHDKTKKDPDLQLILFGLFLSMYLVTVLGNLLIILAVISDSHLHTPMYFFLSNLSFSDICFISTMVPKMIVDIPSHSRVISYMDCLTQMTFYILFGCMDHMLLTVMGYDRFVAICYPLHYPTIMNTCSSVSLLLVSFLVSVLESQMHNMVALQITCFKDVEIANFFCEPSQI</sequence>
<dbReference type="PRINTS" id="PR00237">
    <property type="entry name" value="GPCRRHODOPSN"/>
</dbReference>
<dbReference type="Proteomes" id="UP000028990">
    <property type="component" value="Unassembled WGS sequence"/>
</dbReference>
<dbReference type="InterPro" id="IPR000276">
    <property type="entry name" value="GPCR_Rhodpsn"/>
</dbReference>
<dbReference type="EMBL" id="KN122707">
    <property type="protein sequence ID" value="KFO28671.1"/>
    <property type="molecule type" value="Genomic_DNA"/>
</dbReference>
<evidence type="ECO:0000256" key="8">
    <source>
        <dbReference type="SAM" id="Phobius"/>
    </source>
</evidence>
<feature type="transmembrane region" description="Helical" evidence="8">
    <location>
        <begin position="152"/>
        <end position="177"/>
    </location>
</feature>
<proteinExistence type="predicted"/>
<evidence type="ECO:0000313" key="11">
    <source>
        <dbReference type="Proteomes" id="UP000028990"/>
    </source>
</evidence>
<keyword evidence="6 10" id="KW-0675">Receptor</keyword>
<feature type="domain" description="G-protein coupled receptors family 1 profile" evidence="9">
    <location>
        <begin position="168"/>
        <end position="311"/>
    </location>
</feature>
<evidence type="ECO:0000256" key="5">
    <source>
        <dbReference type="ARBA" id="ARBA00023136"/>
    </source>
</evidence>
<keyword evidence="4" id="KW-0807">Transducer</keyword>
<feature type="transmembrane region" description="Helical" evidence="8">
    <location>
        <begin position="230"/>
        <end position="247"/>
    </location>
</feature>
<keyword evidence="11" id="KW-1185">Reference proteome</keyword>
<dbReference type="GO" id="GO:0004930">
    <property type="term" value="F:G protein-coupled receptor activity"/>
    <property type="evidence" value="ECO:0007669"/>
    <property type="project" value="UniProtKB-KW"/>
</dbReference>
<dbReference type="FunFam" id="1.20.1070.10:FF:000410">
    <property type="entry name" value="Olfactory receptor 1348"/>
    <property type="match status" value="1"/>
</dbReference>
<dbReference type="AlphaFoldDB" id="A0A091E0U1"/>
<reference evidence="10 11" key="1">
    <citation type="submission" date="2013-11" db="EMBL/GenBank/DDBJ databases">
        <title>The Damaraland mole rat (Fukomys damarensis) genome and evolution of African mole rats.</title>
        <authorList>
            <person name="Gladyshev V.N."/>
            <person name="Fang X."/>
        </authorList>
    </citation>
    <scope>NUCLEOTIDE SEQUENCE [LARGE SCALE GENOMIC DNA]</scope>
    <source>
        <tissue evidence="10">Liver</tissue>
    </source>
</reference>
<evidence type="ECO:0000259" key="9">
    <source>
        <dbReference type="PROSITE" id="PS50262"/>
    </source>
</evidence>
<evidence type="ECO:0000256" key="7">
    <source>
        <dbReference type="SAM" id="MobiDB-lite"/>
    </source>
</evidence>